<evidence type="ECO:0000259" key="3">
    <source>
        <dbReference type="Pfam" id="PF12051"/>
    </source>
</evidence>
<feature type="transmembrane region" description="Helical" evidence="2">
    <location>
        <begin position="455"/>
        <end position="479"/>
    </location>
</feature>
<feature type="transmembrane region" description="Helical" evidence="2">
    <location>
        <begin position="289"/>
        <end position="311"/>
    </location>
</feature>
<evidence type="ECO:0000256" key="2">
    <source>
        <dbReference type="SAM" id="Phobius"/>
    </source>
</evidence>
<feature type="transmembrane region" description="Helical" evidence="2">
    <location>
        <begin position="386"/>
        <end position="407"/>
    </location>
</feature>
<dbReference type="InterPro" id="IPR053001">
    <property type="entry name" value="MNNG_permease-like"/>
</dbReference>
<accession>A0AAN6HYX5</accession>
<feature type="domain" description="DUF3533" evidence="3">
    <location>
        <begin position="95"/>
        <end position="467"/>
    </location>
</feature>
<comment type="caution">
    <text evidence="4">The sequence shown here is derived from an EMBL/GenBank/DDBJ whole genome shotgun (WGS) entry which is preliminary data.</text>
</comment>
<evidence type="ECO:0000313" key="4">
    <source>
        <dbReference type="EMBL" id="KAG7724605.1"/>
    </source>
</evidence>
<proteinExistence type="predicted"/>
<dbReference type="AlphaFoldDB" id="A0AAN6HYX5"/>
<feature type="region of interest" description="Disordered" evidence="1">
    <location>
        <begin position="1"/>
        <end position="29"/>
    </location>
</feature>
<reference evidence="4" key="1">
    <citation type="journal article" date="2021" name="G3 (Bethesda)">
        <title>Genomic diversity, chromosomal rearrangements, and interspecies hybridization in the ogataea polymorpha species complex.</title>
        <authorList>
            <person name="Hanson S.J."/>
            <person name="Cinneide E.O."/>
            <person name="Salzberg L.I."/>
            <person name="Wolfe K.H."/>
            <person name="McGowan J."/>
            <person name="Fitzpatrick D.A."/>
            <person name="Matlin K."/>
        </authorList>
    </citation>
    <scope>NUCLEOTIDE SEQUENCE</scope>
    <source>
        <strain evidence="4">83-405-1</strain>
    </source>
</reference>
<gene>
    <name evidence="4" type="ORF">KL933_004799</name>
</gene>
<feature type="transmembrane region" description="Helical" evidence="2">
    <location>
        <begin position="332"/>
        <end position="353"/>
    </location>
</feature>
<dbReference type="GO" id="GO:0016020">
    <property type="term" value="C:membrane"/>
    <property type="evidence" value="ECO:0007669"/>
    <property type="project" value="TreeGrafter"/>
</dbReference>
<keyword evidence="2" id="KW-0812">Transmembrane</keyword>
<dbReference type="PANTHER" id="PTHR34814">
    <property type="entry name" value="NITROSOGUANIDINE RESISTANCE PROTEIN SNG1"/>
    <property type="match status" value="1"/>
</dbReference>
<feature type="transmembrane region" description="Helical" evidence="2">
    <location>
        <begin position="91"/>
        <end position="110"/>
    </location>
</feature>
<name>A0AAN6HYX5_9ASCO</name>
<feature type="compositionally biased region" description="Basic and acidic residues" evidence="1">
    <location>
        <begin position="16"/>
        <end position="28"/>
    </location>
</feature>
<dbReference type="Pfam" id="PF12051">
    <property type="entry name" value="DUF3533"/>
    <property type="match status" value="1"/>
</dbReference>
<feature type="compositionally biased region" description="Polar residues" evidence="1">
    <location>
        <begin position="1"/>
        <end position="10"/>
    </location>
</feature>
<keyword evidence="2" id="KW-1133">Transmembrane helix</keyword>
<sequence>MTSSETSLGNDATDDANQKEPQEFRQENSDSLMRMVTQYTEYSVSHVNEANMNNQERENDEKMAKEQQEPVKTGFLSKKYAQQRRKFFKQYIIIIVVLWTFILCVFSIYWGSLYNRGTRLVNLKVLLVVEDGASIDNSDYPVSQALLRAAESPQLKRLLGWTPRNYTDDDWVINEVRKQKYWGAIYVTSNNVSQQLVQALENGQDFNTSTLVNGYYESGRDPIGVSTYVEPSLLKLAIGFSDIMQQEVYPSLLSQLTSEQFARLQNITTLSSTPEITLRDGVPMTDYTIIAPVQVGLIYIVILTFFQVMWFQRINQEAAETLKPVSYIIYRMVIAQVNYLLISLGYSCLNAAFQINFNNAWKGGFGVYWMISYLTMSAVGGANENIALICFAVLPPLMGFWLVLFVVCNISATFSPVEVCPKLFRFTYAMPIKNSYELMKVLLFDTYRGHLGRNFGILVAWIVLNNILLPFCLMFFSWYMKRKLTKAAKSSH</sequence>
<organism evidence="4 5">
    <name type="scientific">Ogataea haglerorum</name>
    <dbReference type="NCBI Taxonomy" id="1937702"/>
    <lineage>
        <taxon>Eukaryota</taxon>
        <taxon>Fungi</taxon>
        <taxon>Dikarya</taxon>
        <taxon>Ascomycota</taxon>
        <taxon>Saccharomycotina</taxon>
        <taxon>Pichiomycetes</taxon>
        <taxon>Pichiales</taxon>
        <taxon>Pichiaceae</taxon>
        <taxon>Ogataea</taxon>
    </lineage>
</organism>
<protein>
    <recommendedName>
        <fullName evidence="3">DUF3533 domain-containing protein</fullName>
    </recommendedName>
</protein>
<dbReference type="EMBL" id="JAHLUH010000016">
    <property type="protein sequence ID" value="KAG7724605.1"/>
    <property type="molecule type" value="Genomic_DNA"/>
</dbReference>
<dbReference type="Proteomes" id="UP000738402">
    <property type="component" value="Unassembled WGS sequence"/>
</dbReference>
<evidence type="ECO:0000256" key="1">
    <source>
        <dbReference type="SAM" id="MobiDB-lite"/>
    </source>
</evidence>
<evidence type="ECO:0000313" key="5">
    <source>
        <dbReference type="Proteomes" id="UP000738402"/>
    </source>
</evidence>
<dbReference type="InterPro" id="IPR022703">
    <property type="entry name" value="DUF3533"/>
</dbReference>
<keyword evidence="2" id="KW-0472">Membrane</keyword>
<dbReference type="PANTHER" id="PTHR34814:SF1">
    <property type="entry name" value="NITROSOGUANIDINE RESISTANCE PROTEIN SNG1"/>
    <property type="match status" value="1"/>
</dbReference>
<feature type="transmembrane region" description="Helical" evidence="2">
    <location>
        <begin position="359"/>
        <end position="379"/>
    </location>
</feature>